<name>A0AAV5QF03_9ASCO</name>
<evidence type="ECO:0000313" key="1">
    <source>
        <dbReference type="EMBL" id="GMM32773.1"/>
    </source>
</evidence>
<dbReference type="Gene3D" id="6.10.320.10">
    <property type="match status" value="1"/>
</dbReference>
<dbReference type="NCBIfam" id="NF038048">
    <property type="entry name" value="DIP1984_fam"/>
    <property type="match status" value="1"/>
</dbReference>
<sequence>MKLSAALRLRKDYVGNLDKLRSRITSNCVVQEGSAPAEDPNVLIEKYLRLSENLKSLISDINYTNSQIRFKFNGSKVPRTMTEALAERDELERNRNALQLMANKGVISQSIYTRKEIKSVSCVDVHAIQKRVNKVAAQGRRLEDAIEEQNWICDLIATVNYDDDDDN</sequence>
<protein>
    <recommendedName>
        <fullName evidence="3">Septicolysin</fullName>
    </recommendedName>
</protein>
<proteinExistence type="predicted"/>
<organism evidence="1 2">
    <name type="scientific">Saccharomycopsis crataegensis</name>
    <dbReference type="NCBI Taxonomy" id="43959"/>
    <lineage>
        <taxon>Eukaryota</taxon>
        <taxon>Fungi</taxon>
        <taxon>Dikarya</taxon>
        <taxon>Ascomycota</taxon>
        <taxon>Saccharomycotina</taxon>
        <taxon>Saccharomycetes</taxon>
        <taxon>Saccharomycopsidaceae</taxon>
        <taxon>Saccharomycopsis</taxon>
    </lineage>
</organism>
<dbReference type="InterPro" id="IPR047741">
    <property type="entry name" value="DIP1984-like"/>
</dbReference>
<evidence type="ECO:0008006" key="3">
    <source>
        <dbReference type="Google" id="ProtNLM"/>
    </source>
</evidence>
<gene>
    <name evidence="1" type="ORF">DASC09_000980</name>
</gene>
<dbReference type="Proteomes" id="UP001360560">
    <property type="component" value="Unassembled WGS sequence"/>
</dbReference>
<comment type="caution">
    <text evidence="1">The sequence shown here is derived from an EMBL/GenBank/DDBJ whole genome shotgun (WGS) entry which is preliminary data.</text>
</comment>
<reference evidence="1 2" key="1">
    <citation type="journal article" date="2023" name="Elife">
        <title>Identification of key yeast species and microbe-microbe interactions impacting larval growth of Drosophila in the wild.</title>
        <authorList>
            <person name="Mure A."/>
            <person name="Sugiura Y."/>
            <person name="Maeda R."/>
            <person name="Honda K."/>
            <person name="Sakurai N."/>
            <person name="Takahashi Y."/>
            <person name="Watada M."/>
            <person name="Katoh T."/>
            <person name="Gotoh A."/>
            <person name="Gotoh Y."/>
            <person name="Taniguchi I."/>
            <person name="Nakamura K."/>
            <person name="Hayashi T."/>
            <person name="Katayama T."/>
            <person name="Uemura T."/>
            <person name="Hattori Y."/>
        </authorList>
    </citation>
    <scope>NUCLEOTIDE SEQUENCE [LARGE SCALE GENOMIC DNA]</scope>
    <source>
        <strain evidence="1 2">SC-9</strain>
    </source>
</reference>
<dbReference type="EMBL" id="BTFZ01000001">
    <property type="protein sequence ID" value="GMM32773.1"/>
    <property type="molecule type" value="Genomic_DNA"/>
</dbReference>
<dbReference type="CDD" id="cd12208">
    <property type="entry name" value="DIP1984-like"/>
    <property type="match status" value="1"/>
</dbReference>
<dbReference type="AlphaFoldDB" id="A0AAV5QF03"/>
<dbReference type="Pfam" id="PF20935">
    <property type="entry name" value="DUF6847"/>
    <property type="match status" value="1"/>
</dbReference>
<dbReference type="RefSeq" id="XP_064849773.1">
    <property type="nucleotide sequence ID" value="XM_064993701.1"/>
</dbReference>
<keyword evidence="2" id="KW-1185">Reference proteome</keyword>
<dbReference type="GeneID" id="90070752"/>
<evidence type="ECO:0000313" key="2">
    <source>
        <dbReference type="Proteomes" id="UP001360560"/>
    </source>
</evidence>
<accession>A0AAV5QF03</accession>